<dbReference type="EMBL" id="HBUF01318798">
    <property type="protein sequence ID" value="CAG6694522.1"/>
    <property type="molecule type" value="Transcribed_RNA"/>
</dbReference>
<reference evidence="1" key="1">
    <citation type="submission" date="2021-05" db="EMBL/GenBank/DDBJ databases">
        <authorList>
            <person name="Alioto T."/>
            <person name="Alioto T."/>
            <person name="Gomez Garrido J."/>
        </authorList>
    </citation>
    <scope>NUCLEOTIDE SEQUENCE</scope>
</reference>
<name>A0A8D8TYI9_9HEMI</name>
<proteinExistence type="predicted"/>
<protein>
    <submittedName>
        <fullName evidence="1">Uncharacterized protein</fullName>
    </submittedName>
</protein>
<sequence>MGTLLVVFHFEITLPHPTEILKLSKTIHSKKGHSILQETSRGLEHEHPKVGVANIRDNLTETTLGETLLTNKAEFFFFNPTRTNNTKTQDPTSNSQLSHFLSLAAILEVKAKPKLLSRITKPTQAISNDISNN</sequence>
<evidence type="ECO:0000313" key="1">
    <source>
        <dbReference type="EMBL" id="CAG6694522.1"/>
    </source>
</evidence>
<organism evidence="1">
    <name type="scientific">Cacopsylla melanoneura</name>
    <dbReference type="NCBI Taxonomy" id="428564"/>
    <lineage>
        <taxon>Eukaryota</taxon>
        <taxon>Metazoa</taxon>
        <taxon>Ecdysozoa</taxon>
        <taxon>Arthropoda</taxon>
        <taxon>Hexapoda</taxon>
        <taxon>Insecta</taxon>
        <taxon>Pterygota</taxon>
        <taxon>Neoptera</taxon>
        <taxon>Paraneoptera</taxon>
        <taxon>Hemiptera</taxon>
        <taxon>Sternorrhyncha</taxon>
        <taxon>Psylloidea</taxon>
        <taxon>Psyllidae</taxon>
        <taxon>Psyllinae</taxon>
        <taxon>Cacopsylla</taxon>
    </lineage>
</organism>
<accession>A0A8D8TYI9</accession>
<dbReference type="AlphaFoldDB" id="A0A8D8TYI9"/>